<gene>
    <name evidence="2" type="ORF">RQX22_10850</name>
</gene>
<keyword evidence="1" id="KW-0732">Signal</keyword>
<sequence>MFRSLIAVTLLAAPMAATSQTGNGGRWGLAGFPGGCMVHATSPQGTVLSIWGFAGQENLGILVQNRQWHALREGERHNLKVAFDRNHSWPVRATARRDIDADGPGLFFTVKPGSRSDQAGFFEAFAAARGMDISREGRRVDRLPLAGSREAMFALANCMGALWQGMAAASANEEETAAPAGPTI</sequence>
<protein>
    <submittedName>
        <fullName evidence="2">Uncharacterized protein</fullName>
    </submittedName>
</protein>
<comment type="caution">
    <text evidence="2">The sequence shown here is derived from an EMBL/GenBank/DDBJ whole genome shotgun (WGS) entry which is preliminary data.</text>
</comment>
<name>A0ABU3Q829_9SPHN</name>
<keyword evidence="3" id="KW-1185">Reference proteome</keyword>
<feature type="signal peptide" evidence="1">
    <location>
        <begin position="1"/>
        <end position="19"/>
    </location>
</feature>
<organism evidence="2 3">
    <name type="scientific">Sphingosinicella rhizophila</name>
    <dbReference type="NCBI Taxonomy" id="3050082"/>
    <lineage>
        <taxon>Bacteria</taxon>
        <taxon>Pseudomonadati</taxon>
        <taxon>Pseudomonadota</taxon>
        <taxon>Alphaproteobacteria</taxon>
        <taxon>Sphingomonadales</taxon>
        <taxon>Sphingosinicellaceae</taxon>
        <taxon>Sphingosinicella</taxon>
    </lineage>
</organism>
<evidence type="ECO:0000313" key="3">
    <source>
        <dbReference type="Proteomes" id="UP001259572"/>
    </source>
</evidence>
<proteinExistence type="predicted"/>
<evidence type="ECO:0000256" key="1">
    <source>
        <dbReference type="SAM" id="SignalP"/>
    </source>
</evidence>
<accession>A0ABU3Q829</accession>
<feature type="chain" id="PRO_5045882744" evidence="1">
    <location>
        <begin position="20"/>
        <end position="184"/>
    </location>
</feature>
<evidence type="ECO:0000313" key="2">
    <source>
        <dbReference type="EMBL" id="MDT9599447.1"/>
    </source>
</evidence>
<reference evidence="2 3" key="1">
    <citation type="submission" date="2023-05" db="EMBL/GenBank/DDBJ databases">
        <authorList>
            <person name="Guo Y."/>
        </authorList>
    </citation>
    <scope>NUCLEOTIDE SEQUENCE [LARGE SCALE GENOMIC DNA]</scope>
    <source>
        <strain evidence="2 3">GR2756</strain>
    </source>
</reference>
<dbReference type="RefSeq" id="WP_315726392.1">
    <property type="nucleotide sequence ID" value="NZ_JAVUPU010000005.1"/>
</dbReference>
<dbReference type="EMBL" id="JAVUPU010000005">
    <property type="protein sequence ID" value="MDT9599447.1"/>
    <property type="molecule type" value="Genomic_DNA"/>
</dbReference>
<dbReference type="Proteomes" id="UP001259572">
    <property type="component" value="Unassembled WGS sequence"/>
</dbReference>